<dbReference type="SMART" id="SM00471">
    <property type="entry name" value="HDc"/>
    <property type="match status" value="1"/>
</dbReference>
<accession>A0A4R1K4D4</accession>
<feature type="transmembrane region" description="Helical" evidence="1">
    <location>
        <begin position="594"/>
        <end position="616"/>
    </location>
</feature>
<dbReference type="Gene3D" id="3.40.190.10">
    <property type="entry name" value="Periplasmic binding protein-like II"/>
    <property type="match status" value="2"/>
</dbReference>
<dbReference type="OrthoDB" id="9764808at2"/>
<sequence length="1067" mass="121897">MRKLQHIAFSMRVTVFSLFITLSILIISVALGLQYYFAQSMAYDAAKTQFIHVSEAVSKELHTLDTRSTAILLLLSQYLENDTATGQQAKDHLIQMMAQAMRQAPFLYAMCIGSANGDFYELVNLESSKIVRQQFDATAQDRWIIIHIHATAKGRVREQLYYDRHFKLLHRKVDDSHYYANVRSWYTDAMNKAVVIKTPPYLFNNTQAPGVTYAKRVPGTGDVIVADISLNTFNHYLKENRAGSNADTFIFNQAGNTTTSSIELTTPPEFINVKKIPLSKEEQDYIHRLGKLIVSSELNWPPFDFSSNGIPQGYSIDMIKLLAKKIGLKFIFSNGYDWHQLTSLFKKKNIDILQSVIKTPERQNWGLFTQPYIKLTTAIAILTQGKQLTSMEQLNGKTVAVGQGWALVELIKKNYPNIHILEVKNSMDELRALQEKRVDAVIDRTQVLRYLTGIHEIKNVSIYELNNKNILNAQQGLSILVHANRQPLQKILNKAIASITPQEKAYLKDKWLNESSTSKINHALLAGVVPHTIFTKLAKQVSPQSPNIIADGVLIDHKNYTIYVHRMDTNLGEQNYIGIMIPTTQIMHPYMTKVYVSLLITLASLILMSPILVYFLRMIVLPVKQLSIENNHIKHREFNVLKRVKSHITEINDLSNSLYNMTFSITQHQRQQQQLLDSFIQLIAQAIDDKSPYTGKHCARVPDLAIMLAEAANRSELSGFKDFDFNDKTKQYEFKIAAWLHDCGKITTPEHIIDKGTKLETIYNRIHEIRTRFEVLWRDAQIDYWKRRAKGENQLLLDKWLAAKQAQIQDDFSFIAQCNLNSEHMDEAKLARIQQIAAITWTRYFDDRLGLSPLETSRAAKTPRPNLPVTEHLLADKPLHKFGWLHNPRYKMNDEIKMPIPELSANIGEVYNLSIPRGTLTDEDRFRINEHIIATISMLKSLPLPKELARVPDIAGSHHETLIGTGYPRALTASELPMESRILAIADVFEALTAADRPYKKSKTLSEALDILAEMVKEQKLDPDVFRLLLTSGIYKQYADKFLSASQNDECDIHKYLSLIEHIESKK</sequence>
<dbReference type="Pfam" id="PF13487">
    <property type="entry name" value="HD_5"/>
    <property type="match status" value="1"/>
</dbReference>
<protein>
    <submittedName>
        <fullName evidence="3">HD domain-containing protein</fullName>
    </submittedName>
</protein>
<feature type="transmembrane region" description="Helical" evidence="1">
    <location>
        <begin position="12"/>
        <end position="37"/>
    </location>
</feature>
<dbReference type="PROSITE" id="PS51832">
    <property type="entry name" value="HD_GYP"/>
    <property type="match status" value="1"/>
</dbReference>
<dbReference type="Gene3D" id="3.30.450.20">
    <property type="entry name" value="PAS domain"/>
    <property type="match status" value="1"/>
</dbReference>
<gene>
    <name evidence="3" type="ORF">EV690_1158</name>
</gene>
<dbReference type="Proteomes" id="UP000295565">
    <property type="component" value="Unassembled WGS sequence"/>
</dbReference>
<dbReference type="GO" id="GO:0008081">
    <property type="term" value="F:phosphoric diester hydrolase activity"/>
    <property type="evidence" value="ECO:0007669"/>
    <property type="project" value="UniProtKB-ARBA"/>
</dbReference>
<evidence type="ECO:0000259" key="2">
    <source>
        <dbReference type="PROSITE" id="PS51832"/>
    </source>
</evidence>
<evidence type="ECO:0000256" key="1">
    <source>
        <dbReference type="SAM" id="Phobius"/>
    </source>
</evidence>
<dbReference type="SUPFAM" id="SSF109604">
    <property type="entry name" value="HD-domain/PDEase-like"/>
    <property type="match status" value="2"/>
</dbReference>
<dbReference type="Pfam" id="PF00497">
    <property type="entry name" value="SBP_bac_3"/>
    <property type="match status" value="1"/>
</dbReference>
<feature type="domain" description="HD-GYP" evidence="2">
    <location>
        <begin position="830"/>
        <end position="1044"/>
    </location>
</feature>
<keyword evidence="1" id="KW-1133">Transmembrane helix</keyword>
<keyword evidence="1" id="KW-0472">Membrane</keyword>
<dbReference type="SUPFAM" id="SSF53850">
    <property type="entry name" value="Periplasmic binding protein-like II"/>
    <property type="match status" value="1"/>
</dbReference>
<name>A0A4R1K4D4_9GAMM</name>
<organism evidence="3 4">
    <name type="scientific">Celerinatantimonas diazotrophica</name>
    <dbReference type="NCBI Taxonomy" id="412034"/>
    <lineage>
        <taxon>Bacteria</taxon>
        <taxon>Pseudomonadati</taxon>
        <taxon>Pseudomonadota</taxon>
        <taxon>Gammaproteobacteria</taxon>
        <taxon>Celerinatantimonadaceae</taxon>
        <taxon>Celerinatantimonas</taxon>
    </lineage>
</organism>
<dbReference type="RefSeq" id="WP_131911929.1">
    <property type="nucleotide sequence ID" value="NZ_OU594967.1"/>
</dbReference>
<dbReference type="InterPro" id="IPR003607">
    <property type="entry name" value="HD/PDEase_dom"/>
</dbReference>
<keyword evidence="1" id="KW-0812">Transmembrane</keyword>
<dbReference type="InterPro" id="IPR001638">
    <property type="entry name" value="Solute-binding_3/MltF_N"/>
</dbReference>
<dbReference type="CDD" id="cd01007">
    <property type="entry name" value="PBP2_BvgS_HisK_like"/>
    <property type="match status" value="1"/>
</dbReference>
<dbReference type="CDD" id="cd00077">
    <property type="entry name" value="HDc"/>
    <property type="match status" value="2"/>
</dbReference>
<reference evidence="3 4" key="1">
    <citation type="submission" date="2019-03" db="EMBL/GenBank/DDBJ databases">
        <title>Genomic Encyclopedia of Type Strains, Phase IV (KMG-IV): sequencing the most valuable type-strain genomes for metagenomic binning, comparative biology and taxonomic classification.</title>
        <authorList>
            <person name="Goeker M."/>
        </authorList>
    </citation>
    <scope>NUCLEOTIDE SEQUENCE [LARGE SCALE GENOMIC DNA]</scope>
    <source>
        <strain evidence="3 4">DSM 18577</strain>
    </source>
</reference>
<proteinExistence type="predicted"/>
<dbReference type="SMART" id="SM00062">
    <property type="entry name" value="PBPb"/>
    <property type="match status" value="1"/>
</dbReference>
<evidence type="ECO:0000313" key="3">
    <source>
        <dbReference type="EMBL" id="TCK58995.1"/>
    </source>
</evidence>
<evidence type="ECO:0000313" key="4">
    <source>
        <dbReference type="Proteomes" id="UP000295565"/>
    </source>
</evidence>
<dbReference type="PANTHER" id="PTHR43155">
    <property type="entry name" value="CYCLIC DI-GMP PHOSPHODIESTERASE PA4108-RELATED"/>
    <property type="match status" value="1"/>
</dbReference>
<dbReference type="InterPro" id="IPR037522">
    <property type="entry name" value="HD_GYP_dom"/>
</dbReference>
<dbReference type="Gene3D" id="1.10.3210.10">
    <property type="entry name" value="Hypothetical protein af1432"/>
    <property type="match status" value="2"/>
</dbReference>
<dbReference type="PANTHER" id="PTHR43155:SF2">
    <property type="entry name" value="CYCLIC DI-GMP PHOSPHODIESTERASE PA4108"/>
    <property type="match status" value="1"/>
</dbReference>
<comment type="caution">
    <text evidence="3">The sequence shown here is derived from an EMBL/GenBank/DDBJ whole genome shotgun (WGS) entry which is preliminary data.</text>
</comment>
<keyword evidence="4" id="KW-1185">Reference proteome</keyword>
<dbReference type="AlphaFoldDB" id="A0A4R1K4D4"/>
<dbReference type="EMBL" id="SMGD01000011">
    <property type="protein sequence ID" value="TCK58995.1"/>
    <property type="molecule type" value="Genomic_DNA"/>
</dbReference>